<dbReference type="GO" id="GO:0072330">
    <property type="term" value="P:monocarboxylic acid biosynthetic process"/>
    <property type="evidence" value="ECO:0007669"/>
    <property type="project" value="UniProtKB-ARBA"/>
</dbReference>
<dbReference type="FunFam" id="3.40.50.980:FF:000001">
    <property type="entry name" value="Non-ribosomal peptide synthetase"/>
    <property type="match status" value="1"/>
</dbReference>
<dbReference type="Pfam" id="PF00550">
    <property type="entry name" value="PP-binding"/>
    <property type="match status" value="2"/>
</dbReference>
<dbReference type="GO" id="GO:0005737">
    <property type="term" value="C:cytoplasm"/>
    <property type="evidence" value="ECO:0007669"/>
    <property type="project" value="TreeGrafter"/>
</dbReference>
<dbReference type="FunFam" id="1.10.1200.10:FF:000016">
    <property type="entry name" value="Non-ribosomal peptide synthase"/>
    <property type="match status" value="1"/>
</dbReference>
<evidence type="ECO:0000256" key="5">
    <source>
        <dbReference type="ARBA" id="ARBA00023194"/>
    </source>
</evidence>
<dbReference type="Pfam" id="PF00668">
    <property type="entry name" value="Condensation"/>
    <property type="match status" value="4"/>
</dbReference>
<dbReference type="CDD" id="cd19543">
    <property type="entry name" value="DCL_NRPS"/>
    <property type="match status" value="2"/>
</dbReference>
<evidence type="ECO:0000313" key="8">
    <source>
        <dbReference type="Proteomes" id="UP000254569"/>
    </source>
</evidence>
<dbReference type="GO" id="GO:0043041">
    <property type="term" value="P:amino acid activation for nonribosomal peptide biosynthetic process"/>
    <property type="evidence" value="ECO:0007669"/>
    <property type="project" value="TreeGrafter"/>
</dbReference>
<feature type="domain" description="Carrier" evidence="6">
    <location>
        <begin position="986"/>
        <end position="1060"/>
    </location>
</feature>
<dbReference type="NCBIfam" id="TIGR01733">
    <property type="entry name" value="AA-adenyl-dom"/>
    <property type="match status" value="2"/>
</dbReference>
<evidence type="ECO:0000256" key="3">
    <source>
        <dbReference type="ARBA" id="ARBA00022553"/>
    </source>
</evidence>
<dbReference type="PROSITE" id="PS50075">
    <property type="entry name" value="CARRIER"/>
    <property type="match status" value="2"/>
</dbReference>
<dbReference type="Gene3D" id="3.30.559.30">
    <property type="entry name" value="Nonribosomal peptide synthetase, condensation domain"/>
    <property type="match status" value="4"/>
</dbReference>
<dbReference type="PROSITE" id="PS00455">
    <property type="entry name" value="AMP_BINDING"/>
    <property type="match status" value="2"/>
</dbReference>
<dbReference type="PANTHER" id="PTHR45527:SF1">
    <property type="entry name" value="FATTY ACID SYNTHASE"/>
    <property type="match status" value="1"/>
</dbReference>
<dbReference type="Gene3D" id="3.40.50.980">
    <property type="match status" value="4"/>
</dbReference>
<dbReference type="Gene3D" id="2.30.38.10">
    <property type="entry name" value="Luciferase, Domain 3"/>
    <property type="match status" value="2"/>
</dbReference>
<dbReference type="GO" id="GO:0017000">
    <property type="term" value="P:antibiotic biosynthetic process"/>
    <property type="evidence" value="ECO:0007669"/>
    <property type="project" value="UniProtKB-KW"/>
</dbReference>
<dbReference type="Pfam" id="PF13193">
    <property type="entry name" value="AMP-binding_C"/>
    <property type="match status" value="2"/>
</dbReference>
<dbReference type="Gene3D" id="1.10.1200.10">
    <property type="entry name" value="ACP-like"/>
    <property type="match status" value="2"/>
</dbReference>
<dbReference type="Gene3D" id="3.30.559.10">
    <property type="entry name" value="Chloramphenicol acetyltransferase-like domain"/>
    <property type="match status" value="4"/>
</dbReference>
<evidence type="ECO:0000256" key="4">
    <source>
        <dbReference type="ARBA" id="ARBA00022737"/>
    </source>
</evidence>
<keyword evidence="5" id="KW-0045">Antibiotic biosynthesis</keyword>
<evidence type="ECO:0000313" key="7">
    <source>
        <dbReference type="EMBL" id="SUE16655.1"/>
    </source>
</evidence>
<dbReference type="Proteomes" id="UP000254569">
    <property type="component" value="Unassembled WGS sequence"/>
</dbReference>
<dbReference type="EMBL" id="UGVI01000001">
    <property type="protein sequence ID" value="SUE16655.1"/>
    <property type="molecule type" value="Genomic_DNA"/>
</dbReference>
<name>A0A379M5F5_9NOCA</name>
<dbReference type="InterPro" id="IPR020806">
    <property type="entry name" value="PKS_PP-bd"/>
</dbReference>
<dbReference type="GO" id="GO:0003824">
    <property type="term" value="F:catalytic activity"/>
    <property type="evidence" value="ECO:0007669"/>
    <property type="project" value="InterPro"/>
</dbReference>
<organism evidence="7 8">
    <name type="scientific">Rhodococcus gordoniae</name>
    <dbReference type="NCBI Taxonomy" id="223392"/>
    <lineage>
        <taxon>Bacteria</taxon>
        <taxon>Bacillati</taxon>
        <taxon>Actinomycetota</taxon>
        <taxon>Actinomycetes</taxon>
        <taxon>Mycobacteriales</taxon>
        <taxon>Nocardiaceae</taxon>
        <taxon>Rhodococcus</taxon>
    </lineage>
</organism>
<dbReference type="InterPro" id="IPR020845">
    <property type="entry name" value="AMP-binding_CS"/>
</dbReference>
<dbReference type="NCBIfam" id="TIGR01720">
    <property type="entry name" value="NRPS-para261"/>
    <property type="match status" value="1"/>
</dbReference>
<evidence type="ECO:0000256" key="2">
    <source>
        <dbReference type="ARBA" id="ARBA00022450"/>
    </source>
</evidence>
<dbReference type="PROSITE" id="PS00012">
    <property type="entry name" value="PHOSPHOPANTETHEINE"/>
    <property type="match status" value="2"/>
</dbReference>
<dbReference type="InterPro" id="IPR036736">
    <property type="entry name" value="ACP-like_sf"/>
</dbReference>
<proteinExistence type="predicted"/>
<sequence>MTRSTALEDIVPLSPLQQGLLYLSTVSAQSGSTSDDTDATDPDAYTVQSVVRLSGTVDEARMAASAQALLDRHSALRTCFRPRKDGRTAGLVVSGVENPWRSEDLSGLERAEAEDRLERIVEDDLHEWFDPTQPPLVRWTFVRFGPDEVRLLFTAHHIVVDGWSSPILVRELLEIYAAGGSASGLPSVRPYRDYLAWLGQQDREAARTLWREALDGVGEPSLVAPPGATRSSERCDELDVAVPEELGATLSELTRTIGVTLNTVLQTAWAMLLSGLLGRDDIVFGATVSGRPPELVGVESMVGLFINTVPVRVRLDPAATVAELLRRVQLEQSRTVDHQYLGLSDVQRAVGIGELFDTLTVFESYPVDRDALERAQRAGGVTITGVDGRDATNYPLVLTAGMSDRLVVKLDHRPSLIDADEATALGARLVAILGALCARPDCRVADLDVLPPAERERVLGTWATAPAAPSTGTVADLLAQRFTVDTDRPAVVCGEQESTFGELGAASARLARLLVDRGVRPDDRVGLALPRTGVMVDAIAAVLTAGGGYLPLDPSYPADRLRHMITDAAPRLVITTRAVRASLGDVLDGADVLTLDDPDVESALSALPATPLTDADRRAPLRPGHLAYVVHTSGSTGLPKGVAVTHANLADLHAAQRVGPMQCAGRTPRDGQWHVLLTYPFAFDSAVAALTWLFEGHVLHVLPDEYRADVDHIVDYVRTRGIDYVDTVPVLMNRLLDAGLLEPGGHIPATVTVGGEAVSTALWQRLAASGVAATNCYGPTECTVDATSARIAGDTVTIGGPTPGTSVRVLDHWLRPVPAGVAGELYVSGNGLARGYLGRHDLTAGRFVADPYGPAGARMYRTGDVVRWTEAGTLDYIGRDDDQVKIRGFRVELGEIETALTAHPSVRNAVVVAHTDDRGTTRLVGYIVGGEADTAAVRAALAERLPDYMVPAVVVALPVLPLTANGKVDRKALPEPDFSALAGAGEPRTETERTLCTTIADVLGLDRVGVHDDFFALGGDSIVSIQLVSRLRGAGVRVTARQVFELRTAAGLAAACETPADEPRRPRTAATGTVPVTPIVHESLASGSFDSLRRFTQSRVLVAPAGLRENDLVTGVRALLAAHPMLRSRFTVGDAGPSGRTRRGATWTVPESIPEAATLVRRVDLSTTEQISWNDLIAEVSSEAVDALDPETGAMLRVTFLDPGPQQAGRIVVVAHHLVVDGVSWRILVPDLADAVEAAARGKTPAPEDTGTSFREWVESLVEAAASDRVAGSWPVWESAVAAGDTPAVGTRALDPRRDTVSTSASVEVDVPVEVTERILTTVPAAFGIGTGDVLLAALALAVTDVCGGSALRVHLEGHGREEQIVPDADLSRTVGWFTSLYPVTVELGGAYTLEGHDPLRAVAHAAESLKRIPDNGIGFGLLRFLGDGRERFDGYRAPEVMFNYLGRMTLGETTDSAWSAAPEVAALGGSVDPAMPLDHVLDVNAITEDGPDGPALSAVFTYATGALDADRARRIGQRWLAALHLLTDTVASGTVGAPVPSMLTAPGLSVDEVLTLHGENPGGIEDVVPLTPLQRGMYFLAGLDEPSGSGNDVKAAEGVDVYTMQTDLALDGRVDAETMHRSVRALVDRHAVLRTGYRPGTAGEPIGVVRRSAEPQWTVVDLGTVDPDELDTRVAELLAADRTRRFDLAVAPLARFTLVLAGPSRARLLFTMHHLVSDGWSTPLLVQELLQLYAAGGSTAGLPPVAPFSDYLTWLGAQDVAAGVEVWRELLDGVDEPTLVAPSGTALRPEFPAELTVAVPDGLSQRLVEASRRHGVTVNGLVRTAWGLLVGSLTGRTDVVFGAIVSGRVPDVAGVESMIGLFINTVPVRVRAEAGEPITDLVTRTHSTQNRVMDHQYVGLADIQRVVGIGELFDTLLVFENYPVDRDALDAAQREGGVRVGSVGGSDATNFPLVLVAGLEDELHLGLEYRTDLFTEHDAAALGERLVRILDRLTAENPGTVAQLDVLTSAERAGLRSEWSTTPAAPSSGAATVADLLARQIARTPHAPAVVADGTTLTFAELGRRSARLARLLVETGVGPETVVGLALPRSEHMVVAIAAAISSGGVYVPMDPSYPQDRLAHMVADSRPQVIVTVASVLDGIAPVAGDTRIVVLDDPALQRQLDELSTAPLTDTDRRGALRPHNGVYVIYTSGSTGLPKGVAVTHANLLNLFESHRADLYIPTAVAAGRDSVGVGHAWSFGFDASWQPTLWLLDGHTVHVFDEDTMRDPERMVAYTLEHELDFLEVTPSFLDRMLAAGLYESEHRPASVGFGGEAVNPASWRRLRELTDGRAFNLYGPTECTVDSLIGAVTDADTPCLGRAVHGAGAYVLDAMLRPVPMGVVGELYVSGAGVARGYLGRPDLTTVRFLPNPFEDDGSRMYRTGDLVRRVRGTDGRPVLEFLGRGDDQVKIRGFRVELGEVEAALTAVRGVRDSVVNAHTDSRGVTRLVGYVTPDGDVDPAVVRAAVAERLPDYMVPAVVLVLDTFPVTANGKVDRKALPEPDFSSLVGARAPRTGTERVLADLVADVLGLDRVGIDDDFFSLGGDSIVSIQLVSKVRAAGLWITTRQVIELRTVEALAAAVDDDTGDTHPVAVGEATGEVTVTPIVWDTLEQWTGLSRFSQARLLVAPVGLTLGVLRTAVEALVAAHPMLRSTFRIDDEGRPSWTVPEAVPDLTGSVRRVDATGRDWGELFDEYRENAYAALDPAGGRMVQLVWFDFGPHQAGRVLIVVNHLVVDGVSWRILVPDLADAVEQAERGDTVTLPSSGTPFRVWAAELAEAARSERITASWSTWQQAVDTDEPILGSRPLDPARDTVLSTRSTRVQLPVDVTERVLAADVVDDILLAALAVAVASVRGGDLVRIDLEGHGREEQVVPGADLSRTVGWFTSMYPVTVDLTEVDVASASRDTEAAVAALRAVVRASRARPDNGIGFGMLRRLNPDFGDRFARYVPPAVVFNYLGRLTLGEGSGSPWSGAPGAAAIGGSVDPDMPLDHVLQVDAITEDTPDGAVLECEFAAAADVVDADTLAEIARIWQETVQVVVTARKLTGTAT</sequence>
<dbReference type="InterPro" id="IPR009081">
    <property type="entry name" value="PP-bd_ACP"/>
</dbReference>
<dbReference type="InterPro" id="IPR006162">
    <property type="entry name" value="Ppantetheine_attach_site"/>
</dbReference>
<gene>
    <name evidence="7" type="primary">lgrD_3</name>
    <name evidence="7" type="ORF">NCTC13296_03542</name>
</gene>
<dbReference type="GO" id="GO:0044550">
    <property type="term" value="P:secondary metabolite biosynthetic process"/>
    <property type="evidence" value="ECO:0007669"/>
    <property type="project" value="TreeGrafter"/>
</dbReference>
<dbReference type="InterPro" id="IPR000873">
    <property type="entry name" value="AMP-dep_synth/lig_dom"/>
</dbReference>
<dbReference type="SUPFAM" id="SSF47336">
    <property type="entry name" value="ACP-like"/>
    <property type="match status" value="2"/>
</dbReference>
<keyword evidence="8" id="KW-1185">Reference proteome</keyword>
<accession>A0A379M5F5</accession>
<dbReference type="FunFam" id="2.30.38.10:FF:000001">
    <property type="entry name" value="Non-ribosomal peptide synthetase PvdI"/>
    <property type="match status" value="1"/>
</dbReference>
<dbReference type="SUPFAM" id="SSF52777">
    <property type="entry name" value="CoA-dependent acyltransferases"/>
    <property type="match status" value="8"/>
</dbReference>
<evidence type="ECO:0000259" key="6">
    <source>
        <dbReference type="PROSITE" id="PS50075"/>
    </source>
</evidence>
<dbReference type="GO" id="GO:0031177">
    <property type="term" value="F:phosphopantetheine binding"/>
    <property type="evidence" value="ECO:0007669"/>
    <property type="project" value="InterPro"/>
</dbReference>
<dbReference type="SUPFAM" id="SSF56801">
    <property type="entry name" value="Acetyl-CoA synthetase-like"/>
    <property type="match status" value="2"/>
</dbReference>
<dbReference type="RefSeq" id="WP_064064573.1">
    <property type="nucleotide sequence ID" value="NZ_LPZN01000041.1"/>
</dbReference>
<keyword evidence="4" id="KW-0677">Repeat</keyword>
<keyword evidence="2" id="KW-0596">Phosphopantetheine</keyword>
<dbReference type="InterPro" id="IPR010071">
    <property type="entry name" value="AA_adenyl_dom"/>
</dbReference>
<keyword evidence="3" id="KW-0597">Phosphoprotein</keyword>
<dbReference type="PANTHER" id="PTHR45527">
    <property type="entry name" value="NONRIBOSOMAL PEPTIDE SYNTHETASE"/>
    <property type="match status" value="1"/>
</dbReference>
<dbReference type="UniPathway" id="UPA00011"/>
<dbReference type="InterPro" id="IPR045851">
    <property type="entry name" value="AMP-bd_C_sf"/>
</dbReference>
<dbReference type="SMART" id="SM00823">
    <property type="entry name" value="PKS_PP"/>
    <property type="match status" value="2"/>
</dbReference>
<comment type="cofactor">
    <cofactor evidence="1">
        <name>pantetheine 4'-phosphate</name>
        <dbReference type="ChEBI" id="CHEBI:47942"/>
    </cofactor>
</comment>
<dbReference type="InterPro" id="IPR001242">
    <property type="entry name" value="Condensation_dom"/>
</dbReference>
<evidence type="ECO:0000256" key="1">
    <source>
        <dbReference type="ARBA" id="ARBA00001957"/>
    </source>
</evidence>
<dbReference type="OrthoDB" id="4501954at2"/>
<dbReference type="Pfam" id="PF00501">
    <property type="entry name" value="AMP-binding"/>
    <property type="match status" value="2"/>
</dbReference>
<protein>
    <submittedName>
        <fullName evidence="7">Non-ribosomal peptide synthetase</fullName>
    </submittedName>
</protein>
<dbReference type="GO" id="GO:0008610">
    <property type="term" value="P:lipid biosynthetic process"/>
    <property type="evidence" value="ECO:0007669"/>
    <property type="project" value="UniProtKB-ARBA"/>
</dbReference>
<reference evidence="7 8" key="1">
    <citation type="submission" date="2018-06" db="EMBL/GenBank/DDBJ databases">
        <authorList>
            <consortium name="Pathogen Informatics"/>
            <person name="Doyle S."/>
        </authorList>
    </citation>
    <scope>NUCLEOTIDE SEQUENCE [LARGE SCALE GENOMIC DNA]</scope>
    <source>
        <strain evidence="7 8">NCTC13296</strain>
    </source>
</reference>
<dbReference type="InterPro" id="IPR025110">
    <property type="entry name" value="AMP-bd_C"/>
</dbReference>
<dbReference type="InterPro" id="IPR010060">
    <property type="entry name" value="NRPS_synth"/>
</dbReference>
<dbReference type="InterPro" id="IPR023213">
    <property type="entry name" value="CAT-like_dom_sf"/>
</dbReference>
<dbReference type="CDD" id="cd05930">
    <property type="entry name" value="A_NRPS"/>
    <property type="match status" value="2"/>
</dbReference>
<dbReference type="FunFam" id="3.30.300.30:FF:000010">
    <property type="entry name" value="Enterobactin synthetase component F"/>
    <property type="match status" value="2"/>
</dbReference>
<dbReference type="Gene3D" id="3.30.300.30">
    <property type="match status" value="2"/>
</dbReference>
<feature type="domain" description="Carrier" evidence="6">
    <location>
        <begin position="2552"/>
        <end position="2626"/>
    </location>
</feature>